<dbReference type="EMBL" id="JABCIY010000148">
    <property type="protein sequence ID" value="KAF7192258.1"/>
    <property type="molecule type" value="Genomic_DNA"/>
</dbReference>
<feature type="region of interest" description="Disordered" evidence="1">
    <location>
        <begin position="273"/>
        <end position="300"/>
    </location>
</feature>
<evidence type="ECO:0000256" key="1">
    <source>
        <dbReference type="SAM" id="MobiDB-lite"/>
    </source>
</evidence>
<feature type="domain" description="Methyltransferase" evidence="2">
    <location>
        <begin position="59"/>
        <end position="158"/>
    </location>
</feature>
<organism evidence="3 4">
    <name type="scientific">Pseudocercospora fuligena</name>
    <dbReference type="NCBI Taxonomy" id="685502"/>
    <lineage>
        <taxon>Eukaryota</taxon>
        <taxon>Fungi</taxon>
        <taxon>Dikarya</taxon>
        <taxon>Ascomycota</taxon>
        <taxon>Pezizomycotina</taxon>
        <taxon>Dothideomycetes</taxon>
        <taxon>Dothideomycetidae</taxon>
        <taxon>Mycosphaerellales</taxon>
        <taxon>Mycosphaerellaceae</taxon>
        <taxon>Pseudocercospora</taxon>
    </lineage>
</organism>
<evidence type="ECO:0000313" key="4">
    <source>
        <dbReference type="Proteomes" id="UP000660729"/>
    </source>
</evidence>
<dbReference type="Proteomes" id="UP000660729">
    <property type="component" value="Unassembled WGS sequence"/>
</dbReference>
<name>A0A8H6RJG7_9PEZI</name>
<dbReference type="PANTHER" id="PTHR43591">
    <property type="entry name" value="METHYLTRANSFERASE"/>
    <property type="match status" value="1"/>
</dbReference>
<evidence type="ECO:0000259" key="2">
    <source>
        <dbReference type="Pfam" id="PF13649"/>
    </source>
</evidence>
<keyword evidence="3" id="KW-0808">Transferase</keyword>
<dbReference type="GO" id="GO:0008168">
    <property type="term" value="F:methyltransferase activity"/>
    <property type="evidence" value="ECO:0007669"/>
    <property type="project" value="UniProtKB-KW"/>
</dbReference>
<dbReference type="Gene3D" id="3.40.50.150">
    <property type="entry name" value="Vaccinia Virus protein VP39"/>
    <property type="match status" value="1"/>
</dbReference>
<dbReference type="GO" id="GO:0032259">
    <property type="term" value="P:methylation"/>
    <property type="evidence" value="ECO:0007669"/>
    <property type="project" value="UniProtKB-KW"/>
</dbReference>
<comment type="caution">
    <text evidence="3">The sequence shown here is derived from an EMBL/GenBank/DDBJ whole genome shotgun (WGS) entry which is preliminary data.</text>
</comment>
<gene>
    <name evidence="3" type="ORF">HII31_06290</name>
</gene>
<dbReference type="InterPro" id="IPR029063">
    <property type="entry name" value="SAM-dependent_MTases_sf"/>
</dbReference>
<dbReference type="InterPro" id="IPR041698">
    <property type="entry name" value="Methyltransf_25"/>
</dbReference>
<dbReference type="Pfam" id="PF13649">
    <property type="entry name" value="Methyltransf_25"/>
    <property type="match status" value="1"/>
</dbReference>
<protein>
    <submittedName>
        <fullName evidence="3">Demethylmenaquinone methyltransferase</fullName>
    </submittedName>
</protein>
<dbReference type="CDD" id="cd02440">
    <property type="entry name" value="AdoMet_MTases"/>
    <property type="match status" value="1"/>
</dbReference>
<keyword evidence="3" id="KW-0489">Methyltransferase</keyword>
<reference evidence="3" key="1">
    <citation type="submission" date="2020-04" db="EMBL/GenBank/DDBJ databases">
        <title>Draft genome resource of the tomato pathogen Pseudocercospora fuligena.</title>
        <authorList>
            <person name="Zaccaron A."/>
        </authorList>
    </citation>
    <scope>NUCLEOTIDE SEQUENCE</scope>
    <source>
        <strain evidence="3">PF001</strain>
    </source>
</reference>
<sequence>MRHAHVTLPLNMTSPSALEKNYAENADNYNQFSKTSLGQLEQQLFGICINYKDFNGLDVLDLGTGTGLRARDALNAGARHVDAVDISPEMINIGMEHERSTNRKKITWHVADVSKPLDHLGLKQYDWVIANGIFDHATDAKGFERMWYNCAKYLKPDGRLIANRNHPRASTAVKDKYGVRFDNFQCFADGFSFDYHITSQPPMTFKSFAIGAYYAKNFEIPKKYFYHFRQVPFSETKTVKECPHYWNDYVKDPILYIYTARKRDGVVELEDVRDGTDQRAAQRQDDEQDAPELWVSDHLD</sequence>
<dbReference type="AlphaFoldDB" id="A0A8H6RJG7"/>
<keyword evidence="4" id="KW-1185">Reference proteome</keyword>
<evidence type="ECO:0000313" key="3">
    <source>
        <dbReference type="EMBL" id="KAF7192258.1"/>
    </source>
</evidence>
<feature type="compositionally biased region" description="Basic and acidic residues" evidence="1">
    <location>
        <begin position="273"/>
        <end position="285"/>
    </location>
</feature>
<dbReference type="SUPFAM" id="SSF53335">
    <property type="entry name" value="S-adenosyl-L-methionine-dependent methyltransferases"/>
    <property type="match status" value="1"/>
</dbReference>
<dbReference type="OrthoDB" id="3623237at2759"/>
<accession>A0A8H6RJG7</accession>
<proteinExistence type="predicted"/>